<feature type="compositionally biased region" description="Polar residues" evidence="1">
    <location>
        <begin position="17"/>
        <end position="31"/>
    </location>
</feature>
<reference evidence="2 3" key="1">
    <citation type="submission" date="2024-05" db="EMBL/GenBank/DDBJ databases">
        <title>Genome sequencing and assembly of Indian major carp, Cirrhinus mrigala (Hamilton, 1822).</title>
        <authorList>
            <person name="Mohindra V."/>
            <person name="Chowdhury L.M."/>
            <person name="Lal K."/>
            <person name="Jena J.K."/>
        </authorList>
    </citation>
    <scope>NUCLEOTIDE SEQUENCE [LARGE SCALE GENOMIC DNA]</scope>
    <source>
        <strain evidence="2">CM1030</strain>
        <tissue evidence="2">Blood</tissue>
    </source>
</reference>
<proteinExistence type="predicted"/>
<comment type="caution">
    <text evidence="2">The sequence shown here is derived from an EMBL/GenBank/DDBJ whole genome shotgun (WGS) entry which is preliminary data.</text>
</comment>
<feature type="region of interest" description="Disordered" evidence="1">
    <location>
        <begin position="54"/>
        <end position="92"/>
    </location>
</feature>
<gene>
    <name evidence="2" type="ORF">M9458_028612</name>
</gene>
<dbReference type="AlphaFoldDB" id="A0ABD0PQI3"/>
<organism evidence="2 3">
    <name type="scientific">Cirrhinus mrigala</name>
    <name type="common">Mrigala</name>
    <dbReference type="NCBI Taxonomy" id="683832"/>
    <lineage>
        <taxon>Eukaryota</taxon>
        <taxon>Metazoa</taxon>
        <taxon>Chordata</taxon>
        <taxon>Craniata</taxon>
        <taxon>Vertebrata</taxon>
        <taxon>Euteleostomi</taxon>
        <taxon>Actinopterygii</taxon>
        <taxon>Neopterygii</taxon>
        <taxon>Teleostei</taxon>
        <taxon>Ostariophysi</taxon>
        <taxon>Cypriniformes</taxon>
        <taxon>Cyprinidae</taxon>
        <taxon>Labeoninae</taxon>
        <taxon>Labeonini</taxon>
        <taxon>Cirrhinus</taxon>
    </lineage>
</organism>
<protein>
    <submittedName>
        <fullName evidence="2">Uncharacterized protein</fullName>
    </submittedName>
</protein>
<sequence>KNTPKRVPSVTVRSPPGASSPSMDVSQPDTLQQMTDESCASPMAQGLTVFMPVSEVTGPGPKEPGLGPLVDDSPQKKHLAPKATPPPSPLLSELLKKGSLIAASSRL</sequence>
<feature type="non-terminal residue" evidence="2">
    <location>
        <position position="1"/>
    </location>
</feature>
<name>A0ABD0PQI3_CIRMR</name>
<dbReference type="Proteomes" id="UP001529510">
    <property type="component" value="Unassembled WGS sequence"/>
</dbReference>
<feature type="region of interest" description="Disordered" evidence="1">
    <location>
        <begin position="1"/>
        <end position="31"/>
    </location>
</feature>
<evidence type="ECO:0000256" key="1">
    <source>
        <dbReference type="SAM" id="MobiDB-lite"/>
    </source>
</evidence>
<feature type="non-terminal residue" evidence="2">
    <location>
        <position position="107"/>
    </location>
</feature>
<evidence type="ECO:0000313" key="3">
    <source>
        <dbReference type="Proteomes" id="UP001529510"/>
    </source>
</evidence>
<keyword evidence="3" id="KW-1185">Reference proteome</keyword>
<accession>A0ABD0PQI3</accession>
<evidence type="ECO:0000313" key="2">
    <source>
        <dbReference type="EMBL" id="KAL0176282.1"/>
    </source>
</evidence>
<dbReference type="EMBL" id="JAMKFB020000014">
    <property type="protein sequence ID" value="KAL0176282.1"/>
    <property type="molecule type" value="Genomic_DNA"/>
</dbReference>
<feature type="compositionally biased region" description="Low complexity" evidence="1">
    <location>
        <begin position="58"/>
        <end position="69"/>
    </location>
</feature>